<dbReference type="InterPro" id="IPR029058">
    <property type="entry name" value="AB_hydrolase_fold"/>
</dbReference>
<dbReference type="GO" id="GO:0016787">
    <property type="term" value="F:hydrolase activity"/>
    <property type="evidence" value="ECO:0007669"/>
    <property type="project" value="UniProtKB-KW"/>
</dbReference>
<evidence type="ECO:0000313" key="3">
    <source>
        <dbReference type="Proteomes" id="UP001174908"/>
    </source>
</evidence>
<dbReference type="Proteomes" id="UP001174908">
    <property type="component" value="Unassembled WGS sequence"/>
</dbReference>
<evidence type="ECO:0000259" key="1">
    <source>
        <dbReference type="Pfam" id="PF12697"/>
    </source>
</evidence>
<evidence type="ECO:0000313" key="2">
    <source>
        <dbReference type="EMBL" id="MDM0044401.1"/>
    </source>
</evidence>
<gene>
    <name evidence="2" type="ORF">QTH91_07925</name>
</gene>
<sequence length="297" mass="30921">MNTNLPDATRNTSLFGGLSGRFRKPAAPLQPKTPLVVAIHGGTYTSAYFDVPGASLLDRAEANGIPIVAPDRPGYVDSAMLPGAEGTIGGQATALTHALHDAWTHFGEGTCGMVLIGHSIGGAIAATIASDPRGLPLIGLAVSGVGMLTPPEHQPMWEALPDLPIVEIPAEAKAGFMFGPEGSFDPGMPALSTKVAGTGAPRAELVDIVSTWSARAPSVLGRITVPVHYRQAEIDHLWICGRRQVDDFAHALSAAARVDAAMVAGTGHCMDFHHVGRSLQLQQLAFALQCAAQAPPR</sequence>
<dbReference type="InterPro" id="IPR000073">
    <property type="entry name" value="AB_hydrolase_1"/>
</dbReference>
<keyword evidence="2" id="KW-0378">Hydrolase</keyword>
<dbReference type="SUPFAM" id="SSF53474">
    <property type="entry name" value="alpha/beta-Hydrolases"/>
    <property type="match status" value="1"/>
</dbReference>
<reference evidence="2" key="1">
    <citation type="submission" date="2023-06" db="EMBL/GenBank/DDBJ databases">
        <authorList>
            <person name="Jiang Y."/>
            <person name="Liu Q."/>
        </authorList>
    </citation>
    <scope>NUCLEOTIDE SEQUENCE</scope>
    <source>
        <strain evidence="2">CGMCC 1.12089</strain>
    </source>
</reference>
<organism evidence="2 3">
    <name type="scientific">Variovorax dokdonensis</name>
    <dbReference type="NCBI Taxonomy" id="344883"/>
    <lineage>
        <taxon>Bacteria</taxon>
        <taxon>Pseudomonadati</taxon>
        <taxon>Pseudomonadota</taxon>
        <taxon>Betaproteobacteria</taxon>
        <taxon>Burkholderiales</taxon>
        <taxon>Comamonadaceae</taxon>
        <taxon>Variovorax</taxon>
    </lineage>
</organism>
<comment type="caution">
    <text evidence="2">The sequence shown here is derived from an EMBL/GenBank/DDBJ whole genome shotgun (WGS) entry which is preliminary data.</text>
</comment>
<feature type="domain" description="AB hydrolase-1" evidence="1">
    <location>
        <begin position="36"/>
        <end position="272"/>
    </location>
</feature>
<dbReference type="Gene3D" id="3.40.50.1820">
    <property type="entry name" value="alpha/beta hydrolase"/>
    <property type="match status" value="1"/>
</dbReference>
<name>A0ABT7N8X3_9BURK</name>
<dbReference type="Pfam" id="PF12697">
    <property type="entry name" value="Abhydrolase_6"/>
    <property type="match status" value="1"/>
</dbReference>
<dbReference type="RefSeq" id="WP_286659439.1">
    <property type="nucleotide sequence ID" value="NZ_JASZYV010000001.1"/>
</dbReference>
<dbReference type="EMBL" id="JASZYV010000001">
    <property type="protein sequence ID" value="MDM0044401.1"/>
    <property type="molecule type" value="Genomic_DNA"/>
</dbReference>
<accession>A0ABT7N8X3</accession>
<proteinExistence type="predicted"/>
<protein>
    <submittedName>
        <fullName evidence="2">Alpha/beta hydrolase</fullName>
    </submittedName>
</protein>
<keyword evidence="3" id="KW-1185">Reference proteome</keyword>